<dbReference type="SFLD" id="SFLDS00003">
    <property type="entry name" value="Haloacid_Dehalogenase"/>
    <property type="match status" value="1"/>
</dbReference>
<dbReference type="RefSeq" id="WP_047213823.1">
    <property type="nucleotide sequence ID" value="NZ_CP011568.3"/>
</dbReference>
<dbReference type="SUPFAM" id="SSF56784">
    <property type="entry name" value="HAD-like"/>
    <property type="match status" value="1"/>
</dbReference>
<dbReference type="Proteomes" id="UP000036700">
    <property type="component" value="Chromosome"/>
</dbReference>
<dbReference type="Gene3D" id="3.40.50.1000">
    <property type="entry name" value="HAD superfamily/HAD-like"/>
    <property type="match status" value="1"/>
</dbReference>
<dbReference type="STRING" id="445709.ABW99_07020"/>
<evidence type="ECO:0000313" key="2">
    <source>
        <dbReference type="Proteomes" id="UP000036700"/>
    </source>
</evidence>
<name>A0A0G3ELS7_9BURK</name>
<organism evidence="1 2">
    <name type="scientific">Pandoraea thiooxydans</name>
    <dbReference type="NCBI Taxonomy" id="445709"/>
    <lineage>
        <taxon>Bacteria</taxon>
        <taxon>Pseudomonadati</taxon>
        <taxon>Pseudomonadota</taxon>
        <taxon>Betaproteobacteria</taxon>
        <taxon>Burkholderiales</taxon>
        <taxon>Burkholderiaceae</taxon>
        <taxon>Pandoraea</taxon>
    </lineage>
</organism>
<dbReference type="KEGG" id="ptx:ABW99_07020"/>
<dbReference type="SFLD" id="SFLDG01129">
    <property type="entry name" value="C1.5:_HAD__Beta-PGM__Phosphata"/>
    <property type="match status" value="1"/>
</dbReference>
<dbReference type="Gene3D" id="1.10.286.50">
    <property type="match status" value="1"/>
</dbReference>
<protein>
    <submittedName>
        <fullName evidence="1">Haloacid dehalogenase</fullName>
    </submittedName>
</protein>
<dbReference type="AlphaFoldDB" id="A0A0G3ELS7"/>
<accession>A0A0G3ELS7</accession>
<reference evidence="2" key="1">
    <citation type="submission" date="2015-06" db="EMBL/GenBank/DDBJ databases">
        <authorList>
            <person name="Lim Y.L."/>
            <person name="Ee R."/>
            <person name="Yong D."/>
            <person name="How K.Y."/>
            <person name="Yin W.F."/>
            <person name="Chan K.G."/>
        </authorList>
    </citation>
    <scope>NUCLEOTIDE SEQUENCE [LARGE SCALE GENOMIC DNA]</scope>
    <source>
        <strain evidence="2">DSM 25325</strain>
    </source>
</reference>
<evidence type="ECO:0000313" key="1">
    <source>
        <dbReference type="EMBL" id="AKJ68003.1"/>
    </source>
</evidence>
<dbReference type="InterPro" id="IPR023214">
    <property type="entry name" value="HAD_sf"/>
</dbReference>
<gene>
    <name evidence="1" type="ORF">ABW99_07020</name>
</gene>
<proteinExistence type="predicted"/>
<dbReference type="OrthoDB" id="152220at2"/>
<dbReference type="PATRIC" id="fig|445709.3.peg.1502"/>
<dbReference type="InterPro" id="IPR036412">
    <property type="entry name" value="HAD-like_sf"/>
</dbReference>
<dbReference type="EMBL" id="CP011568">
    <property type="protein sequence ID" value="AKJ68003.1"/>
    <property type="molecule type" value="Genomic_DNA"/>
</dbReference>
<keyword evidence="2" id="KW-1185">Reference proteome</keyword>
<sequence>MAAHDETVFLLDVDNTLLDNDRLRGELMSHLAREFGVENRDRYREILEALRAESGYVDYLGALQRYRLTDMNDPKLLLMSAFLMDYPFADLLYAGALEVIAHLGAWGRTVILTDGDVVFQPRKVQRSGLWDAVEGRVLIYVHKEQRFDDVARWYPARRYVMVDDKLRILEAMKTAWKERLTTVFPRQGHYARDPANLARYASADLTVEHIGELLNHDFSGNAMNGAAPGQERTIRRQP</sequence>